<name>A0ABR7DZP5_9BACT</name>
<dbReference type="Pfam" id="PF24135">
    <property type="entry name" value="DUF7402"/>
    <property type="match status" value="1"/>
</dbReference>
<comment type="caution">
    <text evidence="3">The sequence shown here is derived from an EMBL/GenBank/DDBJ whole genome shotgun (WGS) entry which is preliminary data.</text>
</comment>
<evidence type="ECO:0000313" key="4">
    <source>
        <dbReference type="Proteomes" id="UP000644010"/>
    </source>
</evidence>
<dbReference type="EMBL" id="JACOOI010000007">
    <property type="protein sequence ID" value="MBC5642893.1"/>
    <property type="molecule type" value="Genomic_DNA"/>
</dbReference>
<sequence>MRRLVFFLGSLLCHTLLVAQIPYQQRVIKPEPRPWGPYLWPHETPETPPVSQSSDLAAAEFMGRSVSYTAADTWYPSWASNDTLYSPFTDGTWGIWKLVFSATGPKAMTGQAKIVGNDPLNLKVIPLGATTGSAAPYGGRYPCGSLVHNGVWYYGTYCLDGYPSGYNWGTLGPFVGFRISKDYGLTWEDTPHTPLSPLFGETAKDSGCVKIGAPHFVDFGKNMEHSPDGKAYLVAHGSVAEDPQPRPANNSWISGDQIYLLRVTPTIENINNRSKYEYFAGYNRNGKAVWSKDFKKIKPVFEWNNHCGCVTMTYFPHLKKYIMCITDGWPTIKYMNTYFLESDHVEGPWKMVTYMKNFGEQAYFVNIPSKFIDKDKNSFWLCYSGNFAAFQELKINPPGGRYAMVLQEMRFLDKKQLAAYPFAENKKKLDIEKAEWDKRNPLTSKENLALQAKVSVSSLAEGYSEKGVNDGIVDGFPGHPENEWASNQTVNSWVRLTWDKKVTVGKIWLFDRPYQYEQILSCGLKMSDGTIIELGALSNVEGEGLEITFEPKEVEWIEFVVLGVGNSTNSGLSEFAVFEK</sequence>
<dbReference type="InterPro" id="IPR008979">
    <property type="entry name" value="Galactose-bd-like_sf"/>
</dbReference>
<organism evidence="3 4">
    <name type="scientific">Parabacteroides segnis</name>
    <dbReference type="NCBI Taxonomy" id="2763058"/>
    <lineage>
        <taxon>Bacteria</taxon>
        <taxon>Pseudomonadati</taxon>
        <taxon>Bacteroidota</taxon>
        <taxon>Bacteroidia</taxon>
        <taxon>Bacteroidales</taxon>
        <taxon>Tannerellaceae</taxon>
        <taxon>Parabacteroides</taxon>
    </lineage>
</organism>
<feature type="domain" description="DUF7402" evidence="2">
    <location>
        <begin position="447"/>
        <end position="578"/>
    </location>
</feature>
<protein>
    <recommendedName>
        <fullName evidence="2">DUF7402 domain-containing protein</fullName>
    </recommendedName>
</protein>
<evidence type="ECO:0000313" key="3">
    <source>
        <dbReference type="EMBL" id="MBC5642893.1"/>
    </source>
</evidence>
<dbReference type="InterPro" id="IPR055826">
    <property type="entry name" value="DUF7402"/>
</dbReference>
<dbReference type="Proteomes" id="UP000644010">
    <property type="component" value="Unassembled WGS sequence"/>
</dbReference>
<accession>A0ABR7DZP5</accession>
<feature type="chain" id="PRO_5046422349" description="DUF7402 domain-containing protein" evidence="1">
    <location>
        <begin position="20"/>
        <end position="580"/>
    </location>
</feature>
<feature type="signal peptide" evidence="1">
    <location>
        <begin position="1"/>
        <end position="19"/>
    </location>
</feature>
<evidence type="ECO:0000256" key="1">
    <source>
        <dbReference type="SAM" id="SignalP"/>
    </source>
</evidence>
<proteinExistence type="predicted"/>
<keyword evidence="4" id="KW-1185">Reference proteome</keyword>
<dbReference type="SUPFAM" id="SSF49785">
    <property type="entry name" value="Galactose-binding domain-like"/>
    <property type="match status" value="1"/>
</dbReference>
<gene>
    <name evidence="3" type="ORF">H8S77_08335</name>
</gene>
<keyword evidence="1" id="KW-0732">Signal</keyword>
<evidence type="ECO:0000259" key="2">
    <source>
        <dbReference type="Pfam" id="PF24135"/>
    </source>
</evidence>
<dbReference type="Gene3D" id="2.60.120.260">
    <property type="entry name" value="Galactose-binding domain-like"/>
    <property type="match status" value="1"/>
</dbReference>
<dbReference type="RefSeq" id="WP_186959036.1">
    <property type="nucleotide sequence ID" value="NZ_JACOOI010000007.1"/>
</dbReference>
<reference evidence="3 4" key="1">
    <citation type="submission" date="2020-08" db="EMBL/GenBank/DDBJ databases">
        <title>Genome public.</title>
        <authorList>
            <person name="Liu C."/>
            <person name="Sun Q."/>
        </authorList>
    </citation>
    <scope>NUCLEOTIDE SEQUENCE [LARGE SCALE GENOMIC DNA]</scope>
    <source>
        <strain evidence="3 4">BX2</strain>
    </source>
</reference>